<dbReference type="SUPFAM" id="SSF48371">
    <property type="entry name" value="ARM repeat"/>
    <property type="match status" value="1"/>
</dbReference>
<dbReference type="GO" id="GO:0005737">
    <property type="term" value="C:cytoplasm"/>
    <property type="evidence" value="ECO:0007669"/>
    <property type="project" value="TreeGrafter"/>
</dbReference>
<dbReference type="AlphaFoldDB" id="A0A7S2BL89"/>
<dbReference type="InterPro" id="IPR051345">
    <property type="entry name" value="Importin_beta-like_NTR"/>
</dbReference>
<sequence>MTPIAQGHFSGQPPALVTSAVRLVGNYGKWLATDQQPLLEGCVRFVLQSLMVAPCAEHAAVAFRALCVHAQKQLGRFETVQVLLSICEPAMRNAELSVDLRIALTEGLARLVASLPTRDEQARQALSALMAPPCTLLQATLSQEHALRENAEAVATQITLIASSIRYCDRFRPEKHPVLPVMQAGCWELIMRVAGAYRGEARVFQALCELYSNLMSTLQTLLRPLLPQLLTSLAEAFTSTPVVGCLTTFRDAIERYGSQPDEELASVLSAVMTTIIDSVCAWQRTTADPEAQPELLTAFWEMCHRCLVFQPGLLLSLQCAPALFDAAIACVRHQEFQHTRAVLTFICLFMCPTEAANEYRETSAHCLQTSGAKLLKECLSGLASASPDNLVDYQVELIRVLIEACPTAVGTWLKQILSEPSGLSTGSVAPGSKAMQTFAALVLQQPALPQTEFQCVASDFSRICRGKLGPESLDRYVQRGGSAG</sequence>
<dbReference type="EMBL" id="HBGU01004371">
    <property type="protein sequence ID" value="CAD9399968.1"/>
    <property type="molecule type" value="Transcribed_RNA"/>
</dbReference>
<evidence type="ECO:0008006" key="2">
    <source>
        <dbReference type="Google" id="ProtNLM"/>
    </source>
</evidence>
<protein>
    <recommendedName>
        <fullName evidence="2">Exportin-1/Importin-beta-like domain-containing protein</fullName>
    </recommendedName>
</protein>
<dbReference type="PANTHER" id="PTHR12363">
    <property type="entry name" value="TRANSPORTIN 3 AND IMPORTIN 13"/>
    <property type="match status" value="1"/>
</dbReference>
<dbReference type="Gene3D" id="1.25.10.10">
    <property type="entry name" value="Leucine-rich Repeat Variant"/>
    <property type="match status" value="1"/>
</dbReference>
<accession>A0A7S2BL89</accession>
<reference evidence="1" key="1">
    <citation type="submission" date="2021-01" db="EMBL/GenBank/DDBJ databases">
        <authorList>
            <person name="Corre E."/>
            <person name="Pelletier E."/>
            <person name="Niang G."/>
            <person name="Scheremetjew M."/>
            <person name="Finn R."/>
            <person name="Kale V."/>
            <person name="Holt S."/>
            <person name="Cochrane G."/>
            <person name="Meng A."/>
            <person name="Brown T."/>
            <person name="Cohen L."/>
        </authorList>
    </citation>
    <scope>NUCLEOTIDE SEQUENCE</scope>
    <source>
        <strain evidence="1">UTEX LB 985</strain>
    </source>
</reference>
<organism evidence="1">
    <name type="scientific">Haptolina brevifila</name>
    <dbReference type="NCBI Taxonomy" id="156173"/>
    <lineage>
        <taxon>Eukaryota</taxon>
        <taxon>Haptista</taxon>
        <taxon>Haptophyta</taxon>
        <taxon>Prymnesiophyceae</taxon>
        <taxon>Prymnesiales</taxon>
        <taxon>Prymnesiaceae</taxon>
        <taxon>Haptolina</taxon>
    </lineage>
</organism>
<dbReference type="InterPro" id="IPR016024">
    <property type="entry name" value="ARM-type_fold"/>
</dbReference>
<evidence type="ECO:0000313" key="1">
    <source>
        <dbReference type="EMBL" id="CAD9399968.1"/>
    </source>
</evidence>
<proteinExistence type="predicted"/>
<dbReference type="PANTHER" id="PTHR12363:SF54">
    <property type="entry name" value="NUCLEAR TRANSPORT RECEPTOR"/>
    <property type="match status" value="1"/>
</dbReference>
<dbReference type="GO" id="GO:0006606">
    <property type="term" value="P:protein import into nucleus"/>
    <property type="evidence" value="ECO:0007669"/>
    <property type="project" value="TreeGrafter"/>
</dbReference>
<name>A0A7S2BL89_9EUKA</name>
<gene>
    <name evidence="1" type="ORF">CBRE1094_LOCUS2353</name>
</gene>
<dbReference type="InterPro" id="IPR011989">
    <property type="entry name" value="ARM-like"/>
</dbReference>